<evidence type="ECO:0000256" key="2">
    <source>
        <dbReference type="ARBA" id="ARBA00023033"/>
    </source>
</evidence>
<dbReference type="PANTHER" id="PTHR13789">
    <property type="entry name" value="MONOOXYGENASE"/>
    <property type="match status" value="1"/>
</dbReference>
<dbReference type="PANTHER" id="PTHR13789:SF309">
    <property type="entry name" value="PUTATIVE (AFU_ORTHOLOGUE AFUA_6G14510)-RELATED"/>
    <property type="match status" value="1"/>
</dbReference>
<comment type="caution">
    <text evidence="4">The sequence shown here is derived from an EMBL/GenBank/DDBJ whole genome shotgun (WGS) entry which is preliminary data.</text>
</comment>
<protein>
    <recommendedName>
        <fullName evidence="3">FAD-binding domain-containing protein</fullName>
    </recommendedName>
</protein>
<dbReference type="Pfam" id="PF01494">
    <property type="entry name" value="FAD_binding_3"/>
    <property type="match status" value="1"/>
</dbReference>
<dbReference type="InterPro" id="IPR050493">
    <property type="entry name" value="FAD-dep_Monooxygenase_BioMet"/>
</dbReference>
<gene>
    <name evidence="4" type="ORF">ZHD862_LOCUS35309</name>
</gene>
<reference evidence="4" key="1">
    <citation type="submission" date="2021-02" db="EMBL/GenBank/DDBJ databases">
        <authorList>
            <person name="Nowell W R."/>
        </authorList>
    </citation>
    <scope>NUCLEOTIDE SEQUENCE</scope>
</reference>
<dbReference type="GO" id="GO:0004497">
    <property type="term" value="F:monooxygenase activity"/>
    <property type="evidence" value="ECO:0007669"/>
    <property type="project" value="UniProtKB-KW"/>
</dbReference>
<dbReference type="EMBL" id="CAJNOT010004986">
    <property type="protein sequence ID" value="CAF1452010.1"/>
    <property type="molecule type" value="Genomic_DNA"/>
</dbReference>
<sequence>STNDDAEWTKMNNQHELNQCLAKFHQSHPVHECVAATDKQRLLHFGLYYRQHRNDGWHRNRICLLGDSCHATLPYVGQGANMAIEDAISLAMCLEKNNFEMEPAFQEYYKKRFNRTKRVVNISRYMGLFYHSENPIIRSIKLPVISWLINSDMMMKTLAKEIYENCPVPIKQKNIVK</sequence>
<proteinExistence type="predicted"/>
<feature type="domain" description="FAD-binding" evidence="3">
    <location>
        <begin position="13"/>
        <end position="96"/>
    </location>
</feature>
<evidence type="ECO:0000256" key="1">
    <source>
        <dbReference type="ARBA" id="ARBA00023002"/>
    </source>
</evidence>
<dbReference type="PRINTS" id="PR00420">
    <property type="entry name" value="RNGMNOXGNASE"/>
</dbReference>
<feature type="non-terminal residue" evidence="4">
    <location>
        <position position="1"/>
    </location>
</feature>
<evidence type="ECO:0000313" key="5">
    <source>
        <dbReference type="Proteomes" id="UP000663864"/>
    </source>
</evidence>
<dbReference type="AlphaFoldDB" id="A0A815PQ50"/>
<dbReference type="SUPFAM" id="SSF51905">
    <property type="entry name" value="FAD/NAD(P)-binding domain"/>
    <property type="match status" value="1"/>
</dbReference>
<organism evidence="4 5">
    <name type="scientific">Rotaria sordida</name>
    <dbReference type="NCBI Taxonomy" id="392033"/>
    <lineage>
        <taxon>Eukaryota</taxon>
        <taxon>Metazoa</taxon>
        <taxon>Spiralia</taxon>
        <taxon>Gnathifera</taxon>
        <taxon>Rotifera</taxon>
        <taxon>Eurotatoria</taxon>
        <taxon>Bdelloidea</taxon>
        <taxon>Philodinida</taxon>
        <taxon>Philodinidae</taxon>
        <taxon>Rotaria</taxon>
    </lineage>
</organism>
<evidence type="ECO:0000259" key="3">
    <source>
        <dbReference type="Pfam" id="PF01494"/>
    </source>
</evidence>
<dbReference type="Proteomes" id="UP000663864">
    <property type="component" value="Unassembled WGS sequence"/>
</dbReference>
<dbReference type="Gene3D" id="3.50.50.60">
    <property type="entry name" value="FAD/NAD(P)-binding domain"/>
    <property type="match status" value="1"/>
</dbReference>
<keyword evidence="1" id="KW-0560">Oxidoreductase</keyword>
<dbReference type="InterPro" id="IPR002938">
    <property type="entry name" value="FAD-bd"/>
</dbReference>
<dbReference type="InterPro" id="IPR036188">
    <property type="entry name" value="FAD/NAD-bd_sf"/>
</dbReference>
<evidence type="ECO:0000313" key="4">
    <source>
        <dbReference type="EMBL" id="CAF1452010.1"/>
    </source>
</evidence>
<accession>A0A815PQ50</accession>
<name>A0A815PQ50_9BILA</name>
<dbReference type="GO" id="GO:0071949">
    <property type="term" value="F:FAD binding"/>
    <property type="evidence" value="ECO:0007669"/>
    <property type="project" value="InterPro"/>
</dbReference>
<keyword evidence="2" id="KW-0503">Monooxygenase</keyword>